<comment type="subcellular location">
    <subcellularLocation>
        <location evidence="17">Cell outer membrane</location>
        <topology evidence="17">Multi-pass membrane protein</topology>
    </subcellularLocation>
    <text evidence="17">One of the very few enzymes located there.</text>
</comment>
<evidence type="ECO:0000313" key="19">
    <source>
        <dbReference type="EMBL" id="NML30054.1"/>
    </source>
</evidence>
<comment type="cofactor">
    <cofactor evidence="17">
        <name>Ca(2+)</name>
        <dbReference type="ChEBI" id="CHEBI:29108"/>
    </cofactor>
    <text evidence="17">Binds 1 Ca(2+) ion per monomer. In the dimeric form the Ca(2+) is bound by different amino acids with binding of each Ca(2+) shared with ligands coming from each monomer. The Ca(2+) ion may have a role in catalysis.</text>
</comment>
<keyword evidence="12 17" id="KW-0443">Lipid metabolism</keyword>
<evidence type="ECO:0000256" key="13">
    <source>
        <dbReference type="ARBA" id="ARBA00023136"/>
    </source>
</evidence>
<evidence type="ECO:0000256" key="1">
    <source>
        <dbReference type="ARBA" id="ARBA00000111"/>
    </source>
</evidence>
<dbReference type="InterPro" id="IPR003187">
    <property type="entry name" value="PLipase_A1"/>
</dbReference>
<proteinExistence type="inferred from homology"/>
<comment type="subunit">
    <text evidence="4 17">Homodimer; dimerization is reversible, and the dimeric form is the active one.</text>
</comment>
<dbReference type="GO" id="GO:0008970">
    <property type="term" value="F:phospholipase A1 activity"/>
    <property type="evidence" value="ECO:0007669"/>
    <property type="project" value="UniProtKB-EC"/>
</dbReference>
<evidence type="ECO:0000256" key="9">
    <source>
        <dbReference type="ARBA" id="ARBA00022801"/>
    </source>
</evidence>
<dbReference type="PANTHER" id="PTHR40457">
    <property type="entry name" value="PHOSPHOLIPASE A1"/>
    <property type="match status" value="1"/>
</dbReference>
<evidence type="ECO:0000256" key="3">
    <source>
        <dbReference type="ARBA" id="ARBA00010525"/>
    </source>
</evidence>
<evidence type="ECO:0000256" key="14">
    <source>
        <dbReference type="ARBA" id="ARBA00023237"/>
    </source>
</evidence>
<keyword evidence="10 16" id="KW-0106">Calcium</keyword>
<keyword evidence="5" id="KW-1134">Transmembrane beta strand</keyword>
<evidence type="ECO:0000256" key="6">
    <source>
        <dbReference type="ARBA" id="ARBA00022692"/>
    </source>
</evidence>
<dbReference type="SUPFAM" id="SSF56931">
    <property type="entry name" value="Outer membrane phospholipase A (OMPLA)"/>
    <property type="match status" value="1"/>
</dbReference>
<keyword evidence="13" id="KW-0472">Membrane</keyword>
<keyword evidence="8" id="KW-0732">Signal</keyword>
<evidence type="ECO:0000256" key="18">
    <source>
        <dbReference type="SAM" id="MobiDB-lite"/>
    </source>
</evidence>
<dbReference type="AlphaFoldDB" id="A0A7X9ZVE8"/>
<feature type="compositionally biased region" description="Low complexity" evidence="18">
    <location>
        <begin position="10"/>
        <end position="21"/>
    </location>
</feature>
<evidence type="ECO:0000313" key="20">
    <source>
        <dbReference type="Proteomes" id="UP000583127"/>
    </source>
</evidence>
<name>A0A7X9ZVE8_9BURK</name>
<evidence type="ECO:0000256" key="17">
    <source>
        <dbReference type="RuleBase" id="RU366027"/>
    </source>
</evidence>
<dbReference type="GO" id="GO:0046872">
    <property type="term" value="F:metal ion binding"/>
    <property type="evidence" value="ECO:0007669"/>
    <property type="project" value="UniProtKB-KW"/>
</dbReference>
<keyword evidence="6" id="KW-0812">Transmembrane</keyword>
<comment type="function">
    <text evidence="17">Hydrolysis of phosphatidylcholine with phospholipase A2 (EC 3.1.1.4) and phospholipase A1 (EC 3.1.1.32) activities.</text>
</comment>
<organism evidence="19 20">
    <name type="scientific">Paraburkholderia antibiotica</name>
    <dbReference type="NCBI Taxonomy" id="2728839"/>
    <lineage>
        <taxon>Bacteria</taxon>
        <taxon>Pseudomonadati</taxon>
        <taxon>Pseudomonadota</taxon>
        <taxon>Betaproteobacteria</taxon>
        <taxon>Burkholderiales</taxon>
        <taxon>Burkholderiaceae</taxon>
        <taxon>Paraburkholderia</taxon>
    </lineage>
</organism>
<evidence type="ECO:0000256" key="8">
    <source>
        <dbReference type="ARBA" id="ARBA00022729"/>
    </source>
</evidence>
<feature type="active site" description="Proton acceptor" evidence="15">
    <location>
        <position position="320"/>
    </location>
</feature>
<evidence type="ECO:0000256" key="16">
    <source>
        <dbReference type="PIRSR" id="PIRSR603187-2"/>
    </source>
</evidence>
<evidence type="ECO:0000256" key="15">
    <source>
        <dbReference type="PIRSR" id="PIRSR603187-1"/>
    </source>
</evidence>
<dbReference type="EMBL" id="JABBFZ010000002">
    <property type="protein sequence ID" value="NML30054.1"/>
    <property type="molecule type" value="Genomic_DNA"/>
</dbReference>
<dbReference type="Proteomes" id="UP000583127">
    <property type="component" value="Unassembled WGS sequence"/>
</dbReference>
<feature type="binding site" description="in dimeric form" evidence="16">
    <location>
        <position position="325"/>
    </location>
    <ligand>
        <name>Ca(2+)</name>
        <dbReference type="ChEBI" id="CHEBI:29108"/>
        <label>1</label>
    </ligand>
</feature>
<evidence type="ECO:0000256" key="10">
    <source>
        <dbReference type="ARBA" id="ARBA00022837"/>
    </source>
</evidence>
<dbReference type="Gene3D" id="2.40.230.10">
    <property type="entry name" value="Phospholipase A1"/>
    <property type="match status" value="1"/>
</dbReference>
<dbReference type="PRINTS" id="PR01486">
    <property type="entry name" value="PHPHLIPASEA1"/>
</dbReference>
<dbReference type="GO" id="GO:0009279">
    <property type="term" value="C:cell outer membrane"/>
    <property type="evidence" value="ECO:0007669"/>
    <property type="project" value="UniProtKB-SubCell"/>
</dbReference>
<comment type="caution">
    <text evidence="19">The sequence shown here is derived from an EMBL/GenBank/DDBJ whole genome shotgun (WGS) entry which is preliminary data.</text>
</comment>
<feature type="region of interest" description="Disordered" evidence="18">
    <location>
        <begin position="1"/>
        <end position="21"/>
    </location>
</feature>
<evidence type="ECO:0000256" key="2">
    <source>
        <dbReference type="ARBA" id="ARBA00001604"/>
    </source>
</evidence>
<comment type="similarity">
    <text evidence="3 17">Belongs to the phospholipase A1 family.</text>
</comment>
<evidence type="ECO:0000256" key="7">
    <source>
        <dbReference type="ARBA" id="ARBA00022723"/>
    </source>
</evidence>
<evidence type="ECO:0000256" key="5">
    <source>
        <dbReference type="ARBA" id="ARBA00022452"/>
    </source>
</evidence>
<dbReference type="InterPro" id="IPR036541">
    <property type="entry name" value="PLipase_A1_sf"/>
</dbReference>
<dbReference type="GO" id="GO:0004623">
    <property type="term" value="F:phospholipase A2 activity"/>
    <property type="evidence" value="ECO:0007669"/>
    <property type="project" value="UniProtKB-EC"/>
</dbReference>
<dbReference type="EC" id="3.1.1.4" evidence="17"/>
<feature type="active site" description="Nucleophile" evidence="15">
    <location>
        <position position="322"/>
    </location>
</feature>
<dbReference type="PANTHER" id="PTHR40457:SF1">
    <property type="entry name" value="PHOSPHOLIPASE A1"/>
    <property type="match status" value="1"/>
</dbReference>
<dbReference type="EC" id="3.1.1.32" evidence="17"/>
<sequence length="457" mass="49588">MSRVTKDRQSAASSHRSRVSSLASLSTRPLSRLLPGLSVCISALVLGGYSAGSMAGVSVLSPPREALSSTPLEVTVVYAGDQPGGTEVDVPAQLTIAISNPDRIPSPLALTRESGAPDHLKLGAGELKAVRYVGAWPEWARGAMKIDVPNLDVSPSFVLLTRPDKNSALASAEGAPGVAAAAGAGSGTGVSAADASSTNLIASSPAPSRQNAPTPELNNFFSRFSAYQPMYFADGSNGENLAKFQLSFKFRLVTPDDPRSRGFADNLYFAYTQTSLWDLGEYSAPFRDTSYMPSLLYYLEDTGWKSKWWSKMGLMAGYEHESNGRDGPESRGIDIFFVKPIWDFGDLNGNHLTVAPKVYYYAHIAGENHDIADYRGYMDLLLKYGSTDGWQLSTTLRKGMKGGKGSIDTQFTYPLAKLISSRWGGFLWVGFFTGYGEDLLDYNQHRWIARIGYSITR</sequence>
<evidence type="ECO:0000256" key="12">
    <source>
        <dbReference type="ARBA" id="ARBA00023098"/>
    </source>
</evidence>
<feature type="binding site" description="in dimeric form" evidence="16">
    <location>
        <position position="330"/>
    </location>
    <ligand>
        <name>Ca(2+)</name>
        <dbReference type="ChEBI" id="CHEBI:29108"/>
        <label>1</label>
    </ligand>
</feature>
<keyword evidence="14 17" id="KW-0998">Cell outer membrane</keyword>
<keyword evidence="20" id="KW-1185">Reference proteome</keyword>
<dbReference type="GO" id="GO:0016042">
    <property type="term" value="P:lipid catabolic process"/>
    <property type="evidence" value="ECO:0007669"/>
    <property type="project" value="UniProtKB-KW"/>
</dbReference>
<keyword evidence="9 17" id="KW-0378">Hydrolase</keyword>
<comment type="catalytic activity">
    <reaction evidence="1 17">
        <text>a 1,2-diacyl-sn-glycero-3-phosphocholine + H2O = a 2-acyl-sn-glycero-3-phosphocholine + a fatty acid + H(+)</text>
        <dbReference type="Rhea" id="RHEA:18689"/>
        <dbReference type="ChEBI" id="CHEBI:15377"/>
        <dbReference type="ChEBI" id="CHEBI:15378"/>
        <dbReference type="ChEBI" id="CHEBI:28868"/>
        <dbReference type="ChEBI" id="CHEBI:57643"/>
        <dbReference type="ChEBI" id="CHEBI:57875"/>
        <dbReference type="EC" id="3.1.1.32"/>
    </reaction>
</comment>
<feature type="binding site" description="in dimeric form" evidence="16">
    <location>
        <position position="283"/>
    </location>
    <ligand>
        <name>Ca(2+)</name>
        <dbReference type="ChEBI" id="CHEBI:29108"/>
        <label>1</label>
    </ligand>
</feature>
<protein>
    <recommendedName>
        <fullName evidence="17">Phospholipase A1</fullName>
        <ecNumber evidence="17">3.1.1.32</ecNumber>
        <ecNumber evidence="17">3.1.1.4</ecNumber>
    </recommendedName>
    <alternativeName>
        <fullName evidence="17">Phosphatidylcholine 1-acylhydrolase</fullName>
    </alternativeName>
</protein>
<evidence type="ECO:0000256" key="11">
    <source>
        <dbReference type="ARBA" id="ARBA00022963"/>
    </source>
</evidence>
<gene>
    <name evidence="19" type="ORF">HHL14_04325</name>
</gene>
<reference evidence="19 20" key="1">
    <citation type="submission" date="2020-04" db="EMBL/GenBank/DDBJ databases">
        <title>Paraburkholderia sp. G-4-1-8 isolated from soil.</title>
        <authorList>
            <person name="Dahal R.H."/>
        </authorList>
    </citation>
    <scope>NUCLEOTIDE SEQUENCE [LARGE SCALE GENOMIC DNA]</scope>
    <source>
        <strain evidence="19 20">G-4-1-8</strain>
    </source>
</reference>
<comment type="catalytic activity">
    <reaction evidence="2 17">
        <text>a 1,2-diacyl-sn-glycero-3-phosphocholine + H2O = a 1-acyl-sn-glycero-3-phosphocholine + a fatty acid + H(+)</text>
        <dbReference type="Rhea" id="RHEA:15801"/>
        <dbReference type="ChEBI" id="CHEBI:15377"/>
        <dbReference type="ChEBI" id="CHEBI:15378"/>
        <dbReference type="ChEBI" id="CHEBI:28868"/>
        <dbReference type="ChEBI" id="CHEBI:57643"/>
        <dbReference type="ChEBI" id="CHEBI:58168"/>
        <dbReference type="EC" id="3.1.1.4"/>
    </reaction>
</comment>
<dbReference type="Pfam" id="PF02253">
    <property type="entry name" value="PLA1"/>
    <property type="match status" value="1"/>
</dbReference>
<evidence type="ECO:0000256" key="4">
    <source>
        <dbReference type="ARBA" id="ARBA00011702"/>
    </source>
</evidence>
<accession>A0A7X9ZVE8</accession>
<keyword evidence="7 16" id="KW-0479">Metal-binding</keyword>
<keyword evidence="11 17" id="KW-0442">Lipid degradation</keyword>